<dbReference type="AlphaFoldDB" id="A0A200R592"/>
<feature type="domain" description="DUF668" evidence="2">
    <location>
        <begin position="400"/>
        <end position="491"/>
    </location>
</feature>
<organism evidence="4 5">
    <name type="scientific">Macleaya cordata</name>
    <name type="common">Five-seeded plume-poppy</name>
    <name type="synonym">Bocconia cordata</name>
    <dbReference type="NCBI Taxonomy" id="56857"/>
    <lineage>
        <taxon>Eukaryota</taxon>
        <taxon>Viridiplantae</taxon>
        <taxon>Streptophyta</taxon>
        <taxon>Embryophyta</taxon>
        <taxon>Tracheophyta</taxon>
        <taxon>Spermatophyta</taxon>
        <taxon>Magnoliopsida</taxon>
        <taxon>Ranunculales</taxon>
        <taxon>Papaveraceae</taxon>
        <taxon>Papaveroideae</taxon>
        <taxon>Macleaya</taxon>
    </lineage>
</organism>
<name>A0A200R592_MACCD</name>
<evidence type="ECO:0000256" key="1">
    <source>
        <dbReference type="SAM" id="MobiDB-lite"/>
    </source>
</evidence>
<dbReference type="InterPro" id="IPR021864">
    <property type="entry name" value="DUF3475"/>
</dbReference>
<dbReference type="PANTHER" id="PTHR31371:SF20">
    <property type="entry name" value="OS12G0146500 PROTEIN"/>
    <property type="match status" value="1"/>
</dbReference>
<evidence type="ECO:0000259" key="2">
    <source>
        <dbReference type="Pfam" id="PF05003"/>
    </source>
</evidence>
<gene>
    <name evidence="4" type="ORF">BVC80_1835g271</name>
</gene>
<dbReference type="GO" id="GO:0045927">
    <property type="term" value="P:positive regulation of growth"/>
    <property type="evidence" value="ECO:0007669"/>
    <property type="project" value="InterPro"/>
</dbReference>
<proteinExistence type="predicted"/>
<dbReference type="Proteomes" id="UP000195402">
    <property type="component" value="Unassembled WGS sequence"/>
</dbReference>
<feature type="region of interest" description="Disordered" evidence="1">
    <location>
        <begin position="251"/>
        <end position="327"/>
    </location>
</feature>
<dbReference type="EMBL" id="MVGT01000437">
    <property type="protein sequence ID" value="OVA17875.1"/>
    <property type="molecule type" value="Genomic_DNA"/>
</dbReference>
<reference evidence="4 5" key="1">
    <citation type="journal article" date="2017" name="Mol. Plant">
        <title>The Genome of Medicinal Plant Macleaya cordata Provides New Insights into Benzylisoquinoline Alkaloids Metabolism.</title>
        <authorList>
            <person name="Liu X."/>
            <person name="Liu Y."/>
            <person name="Huang P."/>
            <person name="Ma Y."/>
            <person name="Qing Z."/>
            <person name="Tang Q."/>
            <person name="Cao H."/>
            <person name="Cheng P."/>
            <person name="Zheng Y."/>
            <person name="Yuan Z."/>
            <person name="Zhou Y."/>
            <person name="Liu J."/>
            <person name="Tang Z."/>
            <person name="Zhuo Y."/>
            <person name="Zhang Y."/>
            <person name="Yu L."/>
            <person name="Huang J."/>
            <person name="Yang P."/>
            <person name="Peng Q."/>
            <person name="Zhang J."/>
            <person name="Jiang W."/>
            <person name="Zhang Z."/>
            <person name="Lin K."/>
            <person name="Ro D.K."/>
            <person name="Chen X."/>
            <person name="Xiong X."/>
            <person name="Shang Y."/>
            <person name="Huang S."/>
            <person name="Zeng J."/>
        </authorList>
    </citation>
    <scope>NUCLEOTIDE SEQUENCE [LARGE SCALE GENOMIC DNA]</scope>
    <source>
        <strain evidence="5">cv. BLH2017</strain>
        <tissue evidence="4">Root</tissue>
    </source>
</reference>
<dbReference type="FunCoup" id="A0A200R592">
    <property type="interactions" value="1657"/>
</dbReference>
<sequence length="566" mass="63746">MVMDSWWFRNLWRTSAKEPEKLVIGVLAFEVASLMSKVVHLWQSLSDKHVIRLREEIMNSVGVKKLVSDDDEFLVKLACAEIIENLGFLARSVARLGKKCSDPIWQRLDNVFDDLIKNDVGTIGWEFTWKKMERKVKKMGRFIALSSNLYQELEVLTELEQSLRRMQSSDDPNAGSVLEFQQKVVWQRQEVKNLREISLWNRTYDYVVRLLARSLFTIFGRIKHVFGIHQTASIGGTQDLEAMKTNHFPRSHSVSVHPSENNLTRFSSGPLGRSTTKSGPLSRSITKSGPISSAHIMNNKQWQTDDRSSNLHGKHSRPKTKRLTPVGPFKGCMMGGDDSPVLQSCTPVVSGSVSSNGVYSGILNGTKDANADPVLHNNTLRSNPIFSNFKCRRLNAPPSTLGGAALALHYANVIIIIEKLVASPHLIGPDARDDLYYMLPTSIRASLRARLKSYVKNLASSIYDTDLAAEWSEALARILEWLAPLAHNMIRWQSERNFEQQHLVSRTNVLLVQTLYFADLEKTEGAITELLVGLNYLWRFGRELNAKALLECASSGAFDDYLDSKG</sequence>
<dbReference type="InParanoid" id="A0A200R592"/>
<dbReference type="InterPro" id="IPR007700">
    <property type="entry name" value="DUF668"/>
</dbReference>
<comment type="caution">
    <text evidence="4">The sequence shown here is derived from an EMBL/GenBank/DDBJ whole genome shotgun (WGS) entry which is preliminary data.</text>
</comment>
<dbReference type="STRING" id="56857.A0A200R592"/>
<evidence type="ECO:0008006" key="6">
    <source>
        <dbReference type="Google" id="ProtNLM"/>
    </source>
</evidence>
<dbReference type="OMA" id="GPLKGCM"/>
<dbReference type="Pfam" id="PF05003">
    <property type="entry name" value="DUF668"/>
    <property type="match status" value="1"/>
</dbReference>
<dbReference type="PANTHER" id="PTHR31371">
    <property type="entry name" value="BNAC09G50660D PROTEIN"/>
    <property type="match status" value="1"/>
</dbReference>
<feature type="compositionally biased region" description="Polar residues" evidence="1">
    <location>
        <begin position="252"/>
        <end position="302"/>
    </location>
</feature>
<keyword evidence="5" id="KW-1185">Reference proteome</keyword>
<protein>
    <recommendedName>
        <fullName evidence="6">DUF668 domain-containing protein</fullName>
    </recommendedName>
</protein>
<evidence type="ECO:0000313" key="5">
    <source>
        <dbReference type="Proteomes" id="UP000195402"/>
    </source>
</evidence>
<feature type="compositionally biased region" description="Basic residues" evidence="1">
    <location>
        <begin position="312"/>
        <end position="322"/>
    </location>
</feature>
<dbReference type="OrthoDB" id="2018987at2759"/>
<feature type="domain" description="DUF3475" evidence="3">
    <location>
        <begin position="26"/>
        <end position="82"/>
    </location>
</feature>
<evidence type="ECO:0000259" key="3">
    <source>
        <dbReference type="Pfam" id="PF11961"/>
    </source>
</evidence>
<dbReference type="Pfam" id="PF11961">
    <property type="entry name" value="DUF3475"/>
    <property type="match status" value="1"/>
</dbReference>
<accession>A0A200R592</accession>
<evidence type="ECO:0000313" key="4">
    <source>
        <dbReference type="EMBL" id="OVA17875.1"/>
    </source>
</evidence>